<accession>A0A382Y719</accession>
<protein>
    <submittedName>
        <fullName evidence="1">Uncharacterized protein</fullName>
    </submittedName>
</protein>
<proteinExistence type="predicted"/>
<dbReference type="InterPro" id="IPR007445">
    <property type="entry name" value="PilO"/>
</dbReference>
<dbReference type="AlphaFoldDB" id="A0A382Y719"/>
<reference evidence="1" key="1">
    <citation type="submission" date="2018-05" db="EMBL/GenBank/DDBJ databases">
        <authorList>
            <person name="Lanie J.A."/>
            <person name="Ng W.-L."/>
            <person name="Kazmierczak K.M."/>
            <person name="Andrzejewski T.M."/>
            <person name="Davidsen T.M."/>
            <person name="Wayne K.J."/>
            <person name="Tettelin H."/>
            <person name="Glass J.I."/>
            <person name="Rusch D."/>
            <person name="Podicherti R."/>
            <person name="Tsui H.-C.T."/>
            <person name="Winkler M.E."/>
        </authorList>
    </citation>
    <scope>NUCLEOTIDE SEQUENCE</scope>
</reference>
<dbReference type="EMBL" id="UINC01172944">
    <property type="protein sequence ID" value="SVD78278.1"/>
    <property type="molecule type" value="Genomic_DNA"/>
</dbReference>
<dbReference type="GO" id="GO:0043107">
    <property type="term" value="P:type IV pilus-dependent motility"/>
    <property type="evidence" value="ECO:0007669"/>
    <property type="project" value="InterPro"/>
</dbReference>
<dbReference type="Pfam" id="PF04350">
    <property type="entry name" value="PilO"/>
    <property type="match status" value="1"/>
</dbReference>
<dbReference type="Gene3D" id="3.30.70.60">
    <property type="match status" value="1"/>
</dbReference>
<dbReference type="InterPro" id="IPR014717">
    <property type="entry name" value="Transl_elong_EF1B/ribsomal_bS6"/>
</dbReference>
<organism evidence="1">
    <name type="scientific">marine metagenome</name>
    <dbReference type="NCBI Taxonomy" id="408172"/>
    <lineage>
        <taxon>unclassified sequences</taxon>
        <taxon>metagenomes</taxon>
        <taxon>ecological metagenomes</taxon>
    </lineage>
</organism>
<feature type="non-terminal residue" evidence="1">
    <location>
        <position position="139"/>
    </location>
</feature>
<sequence length="139" mass="16238">MSIIIFCAVQIGNSFYFNNKPDIIMDLASEQKKANEKYITAQLLSSSLNRVYQIFIQNLTLRNNNQNEKNASIDFLNYLTDVLNKLEIKVLSIKPKSSEKRGKNLYNPYEIEIKCSYEKFGKFITKLEQTKRLIEIDEI</sequence>
<dbReference type="GO" id="GO:0043683">
    <property type="term" value="P:type IV pilus assembly"/>
    <property type="evidence" value="ECO:0007669"/>
    <property type="project" value="InterPro"/>
</dbReference>
<evidence type="ECO:0000313" key="1">
    <source>
        <dbReference type="EMBL" id="SVD78278.1"/>
    </source>
</evidence>
<gene>
    <name evidence="1" type="ORF">METZ01_LOCUS431132</name>
</gene>
<name>A0A382Y719_9ZZZZ</name>